<dbReference type="eggNOG" id="COG1028">
    <property type="taxonomic scope" value="Bacteria"/>
</dbReference>
<keyword evidence="2" id="KW-0560">Oxidoreductase</keyword>
<evidence type="ECO:0000256" key="2">
    <source>
        <dbReference type="ARBA" id="ARBA00023002"/>
    </source>
</evidence>
<dbReference type="SUPFAM" id="SSF51735">
    <property type="entry name" value="NAD(P)-binding Rossmann-fold domains"/>
    <property type="match status" value="1"/>
</dbReference>
<keyword evidence="5" id="KW-1185">Reference proteome</keyword>
<feature type="coiled-coil region" evidence="3">
    <location>
        <begin position="29"/>
        <end position="56"/>
    </location>
</feature>
<dbReference type="PANTHER" id="PTHR24320">
    <property type="entry name" value="RETINOL DEHYDROGENASE"/>
    <property type="match status" value="1"/>
</dbReference>
<evidence type="ECO:0000313" key="5">
    <source>
        <dbReference type="Proteomes" id="UP000003781"/>
    </source>
</evidence>
<comment type="similarity">
    <text evidence="1">Belongs to the short-chain dehydrogenases/reductases (SDR) family.</text>
</comment>
<comment type="caution">
    <text evidence="4">The sequence shown here is derived from an EMBL/GenBank/DDBJ whole genome shotgun (WGS) entry which is preliminary data.</text>
</comment>
<protein>
    <submittedName>
        <fullName evidence="4">Probable dehydrogenase/reductase</fullName>
    </submittedName>
</protein>
<name>A3IS65_9CHRO</name>
<dbReference type="RefSeq" id="WP_008276222.1">
    <property type="nucleotide sequence ID" value="NZ_AAXW01000021.1"/>
</dbReference>
<reference evidence="4 5" key="1">
    <citation type="submission" date="2007-03" db="EMBL/GenBank/DDBJ databases">
        <authorList>
            <person name="Stal L."/>
            <person name="Ferriera S."/>
            <person name="Johnson J."/>
            <person name="Kravitz S."/>
            <person name="Beeson K."/>
            <person name="Sutton G."/>
            <person name="Rogers Y.-H."/>
            <person name="Friedman R."/>
            <person name="Frazier M."/>
            <person name="Venter J.C."/>
        </authorList>
    </citation>
    <scope>NUCLEOTIDE SEQUENCE [LARGE SCALE GENOMIC DNA]</scope>
    <source>
        <strain evidence="4 5">CCY0110</strain>
    </source>
</reference>
<dbReference type="Proteomes" id="UP000003781">
    <property type="component" value="Unassembled WGS sequence"/>
</dbReference>
<organism evidence="4 5">
    <name type="scientific">Crocosphaera chwakensis CCY0110</name>
    <dbReference type="NCBI Taxonomy" id="391612"/>
    <lineage>
        <taxon>Bacteria</taxon>
        <taxon>Bacillati</taxon>
        <taxon>Cyanobacteriota</taxon>
        <taxon>Cyanophyceae</taxon>
        <taxon>Oscillatoriophycideae</taxon>
        <taxon>Chroococcales</taxon>
        <taxon>Aphanothecaceae</taxon>
        <taxon>Crocosphaera</taxon>
        <taxon>Crocosphaera chwakensis</taxon>
    </lineage>
</organism>
<accession>A3IS65</accession>
<dbReference type="InterPro" id="IPR002347">
    <property type="entry name" value="SDR_fam"/>
</dbReference>
<dbReference type="PANTHER" id="PTHR24320:SF152">
    <property type="entry name" value="SHORT-CHAIN DEHYDROGENASE_REDUCTASE FAMILY PROTEIN"/>
    <property type="match status" value="1"/>
</dbReference>
<keyword evidence="3" id="KW-0175">Coiled coil</keyword>
<gene>
    <name evidence="4" type="ORF">CY0110_32385</name>
</gene>
<dbReference type="PRINTS" id="PR00081">
    <property type="entry name" value="GDHRDH"/>
</dbReference>
<proteinExistence type="inferred from homology"/>
<dbReference type="InterPro" id="IPR036291">
    <property type="entry name" value="NAD(P)-bd_dom_sf"/>
</dbReference>
<dbReference type="AlphaFoldDB" id="A3IS65"/>
<dbReference type="Gene3D" id="3.40.50.720">
    <property type="entry name" value="NAD(P)-binding Rossmann-like Domain"/>
    <property type="match status" value="1"/>
</dbReference>
<evidence type="ECO:0000256" key="3">
    <source>
        <dbReference type="SAM" id="Coils"/>
    </source>
</evidence>
<sequence length="318" mass="35432">MRTVIISGANNGLGYACAKELALNKDIYLVLACRNKEKAEKAVEQLKNLSNNNQIEAIILDLASLQSVRQFEAEFAQKNLPPLRIIICNAGVQFIQRRTYTEDGMETTFAVNHLGHFLLVNLLLKHLKSPGRIIFVSSDTHDPSKITGMPAPNFQDPDLLAHPELDSTLKDKSASDIGRTAYTTSKLCNILCAYELSRRLEKQGLSTEEHPITVNVFSPGLMPGTGLAQDYPPLAKIVWDYILPLFSFFPKINSPQQSGQALAKLVEDPLLRQVTGKYFSGLQMIESSQESYDVEKARQLWDKSLELAGLSKDEVIIR</sequence>
<evidence type="ECO:0000313" key="4">
    <source>
        <dbReference type="EMBL" id="EAZ90743.1"/>
    </source>
</evidence>
<dbReference type="EMBL" id="AAXW01000021">
    <property type="protein sequence ID" value="EAZ90743.1"/>
    <property type="molecule type" value="Genomic_DNA"/>
</dbReference>
<evidence type="ECO:0000256" key="1">
    <source>
        <dbReference type="ARBA" id="ARBA00006484"/>
    </source>
</evidence>
<dbReference type="Pfam" id="PF00106">
    <property type="entry name" value="adh_short"/>
    <property type="match status" value="1"/>
</dbReference>
<dbReference type="OrthoDB" id="9809821at2"/>
<dbReference type="PROSITE" id="PS51257">
    <property type="entry name" value="PROKAR_LIPOPROTEIN"/>
    <property type="match status" value="1"/>
</dbReference>
<dbReference type="GO" id="GO:0016491">
    <property type="term" value="F:oxidoreductase activity"/>
    <property type="evidence" value="ECO:0007669"/>
    <property type="project" value="UniProtKB-KW"/>
</dbReference>